<dbReference type="InterPro" id="IPR011335">
    <property type="entry name" value="Restrct_endonuc-II-like"/>
</dbReference>
<reference evidence="2 3" key="1">
    <citation type="submission" date="2019-08" db="EMBL/GenBank/DDBJ databases">
        <title>Deep-cultivation of Planctomycetes and their phenomic and genomic characterization uncovers novel biology.</title>
        <authorList>
            <person name="Wiegand S."/>
            <person name="Jogler M."/>
            <person name="Boedeker C."/>
            <person name="Pinto D."/>
            <person name="Vollmers J."/>
            <person name="Rivas-Marin E."/>
            <person name="Kohn T."/>
            <person name="Peeters S.H."/>
            <person name="Heuer A."/>
            <person name="Rast P."/>
            <person name="Oberbeckmann S."/>
            <person name="Bunk B."/>
            <person name="Jeske O."/>
            <person name="Meyerdierks A."/>
            <person name="Storesund J.E."/>
            <person name="Kallscheuer N."/>
            <person name="Luecker S."/>
            <person name="Lage O.M."/>
            <person name="Pohl T."/>
            <person name="Merkel B.J."/>
            <person name="Hornburger P."/>
            <person name="Mueller R.-W."/>
            <person name="Bruemmer F."/>
            <person name="Labrenz M."/>
            <person name="Spormann A.M."/>
            <person name="Op Den Camp H."/>
            <person name="Overmann J."/>
            <person name="Amann R."/>
            <person name="Jetten M.S.M."/>
            <person name="Mascher T."/>
            <person name="Medema M.H."/>
            <person name="Devos D.P."/>
            <person name="Kaster A.-K."/>
            <person name="Ovreas L."/>
            <person name="Rohde M."/>
            <person name="Galperin M.Y."/>
            <person name="Jogler C."/>
        </authorList>
    </citation>
    <scope>NUCLEOTIDE SEQUENCE [LARGE SCALE GENOMIC DNA]</scope>
    <source>
        <strain evidence="2 3">LF1</strain>
    </source>
</reference>
<dbReference type="SUPFAM" id="SSF52980">
    <property type="entry name" value="Restriction endonuclease-like"/>
    <property type="match status" value="1"/>
</dbReference>
<dbReference type="Proteomes" id="UP000322699">
    <property type="component" value="Unassembled WGS sequence"/>
</dbReference>
<sequence length="192" mass="21676">MSTAPQSFLTPQQYLTREREASFKSEFYRGETFAMAGASREHNLIVGNVVREVGNSLKSRDGEVYTSDLRVKVSATGLYTYPDATVVCEDPQFEDDQMDTLINPTVLFEVLSKSTESYDRGTKFAQYRSIASLKEVVLITQDRLSVESFLRQDDGSWLLRETVTLDESAEFSSISVSVPMSEIYRNVKFESA</sequence>
<evidence type="ECO:0000259" key="1">
    <source>
        <dbReference type="Pfam" id="PF05685"/>
    </source>
</evidence>
<dbReference type="PANTHER" id="PTHR36558">
    <property type="entry name" value="GLR1098 PROTEIN"/>
    <property type="match status" value="1"/>
</dbReference>
<proteinExistence type="predicted"/>
<dbReference type="CDD" id="cd06260">
    <property type="entry name" value="DUF820-like"/>
    <property type="match status" value="1"/>
</dbReference>
<feature type="domain" description="Putative restriction endonuclease" evidence="1">
    <location>
        <begin position="12"/>
        <end position="169"/>
    </location>
</feature>
<dbReference type="EMBL" id="VRLW01000001">
    <property type="protein sequence ID" value="KAA1261438.1"/>
    <property type="molecule type" value="Genomic_DNA"/>
</dbReference>
<dbReference type="Gene3D" id="3.90.1570.10">
    <property type="entry name" value="tt1808, chain A"/>
    <property type="match status" value="1"/>
</dbReference>
<dbReference type="InterPro" id="IPR008538">
    <property type="entry name" value="Uma2"/>
</dbReference>
<keyword evidence="3" id="KW-1185">Reference proteome</keyword>
<evidence type="ECO:0000313" key="2">
    <source>
        <dbReference type="EMBL" id="KAA1261438.1"/>
    </source>
</evidence>
<evidence type="ECO:0000313" key="3">
    <source>
        <dbReference type="Proteomes" id="UP000322699"/>
    </source>
</evidence>
<dbReference type="RefSeq" id="WP_068257977.1">
    <property type="nucleotide sequence ID" value="NZ_LWSK01000001.1"/>
</dbReference>
<gene>
    <name evidence="2" type="ORF">LF1_39860</name>
</gene>
<organism evidence="2 3">
    <name type="scientific">Rubripirellula obstinata</name>
    <dbReference type="NCBI Taxonomy" id="406547"/>
    <lineage>
        <taxon>Bacteria</taxon>
        <taxon>Pseudomonadati</taxon>
        <taxon>Planctomycetota</taxon>
        <taxon>Planctomycetia</taxon>
        <taxon>Pirellulales</taxon>
        <taxon>Pirellulaceae</taxon>
        <taxon>Rubripirellula</taxon>
    </lineage>
</organism>
<dbReference type="AlphaFoldDB" id="A0A5B1CJZ8"/>
<protein>
    <recommendedName>
        <fullName evidence="1">Putative restriction endonuclease domain-containing protein</fullName>
    </recommendedName>
</protein>
<dbReference type="InterPro" id="IPR012296">
    <property type="entry name" value="Nuclease_put_TT1808"/>
</dbReference>
<dbReference type="PANTHER" id="PTHR36558:SF1">
    <property type="entry name" value="RESTRICTION ENDONUCLEASE DOMAIN-CONTAINING PROTEIN-RELATED"/>
    <property type="match status" value="1"/>
</dbReference>
<dbReference type="OrthoDB" id="9808428at2"/>
<name>A0A5B1CJZ8_9BACT</name>
<comment type="caution">
    <text evidence="2">The sequence shown here is derived from an EMBL/GenBank/DDBJ whole genome shotgun (WGS) entry which is preliminary data.</text>
</comment>
<dbReference type="Pfam" id="PF05685">
    <property type="entry name" value="Uma2"/>
    <property type="match status" value="1"/>
</dbReference>
<accession>A0A5B1CJZ8</accession>